<evidence type="ECO:0000259" key="9">
    <source>
        <dbReference type="Pfam" id="PF00149"/>
    </source>
</evidence>
<dbReference type="PROSITE" id="PS00786">
    <property type="entry name" value="5_NUCLEOTIDASE_2"/>
    <property type="match status" value="1"/>
</dbReference>
<evidence type="ECO:0000313" key="11">
    <source>
        <dbReference type="EMBL" id="CAH1168273.1"/>
    </source>
</evidence>
<dbReference type="Gene3D" id="3.60.21.10">
    <property type="match status" value="1"/>
</dbReference>
<dbReference type="EC" id="3.1.3.5" evidence="3"/>
<feature type="domain" description="5'-Nucleotidase C-terminal" evidence="10">
    <location>
        <begin position="344"/>
        <end position="510"/>
    </location>
</feature>
<feature type="domain" description="Calcineurin-like phosphoesterase" evidence="9">
    <location>
        <begin position="23"/>
        <end position="242"/>
    </location>
</feature>
<dbReference type="Proteomes" id="UP001153712">
    <property type="component" value="Chromosome 2"/>
</dbReference>
<dbReference type="PRINTS" id="PR01607">
    <property type="entry name" value="APYRASEFAMLY"/>
</dbReference>
<proteinExistence type="inferred from homology"/>
<name>A0A9P0DRM1_PHYSR</name>
<evidence type="ECO:0000313" key="12">
    <source>
        <dbReference type="Proteomes" id="UP001153712"/>
    </source>
</evidence>
<dbReference type="InterPro" id="IPR006146">
    <property type="entry name" value="5'-Nucleotdase_CS"/>
</dbReference>
<evidence type="ECO:0000259" key="10">
    <source>
        <dbReference type="Pfam" id="PF02872"/>
    </source>
</evidence>
<evidence type="ECO:0000256" key="8">
    <source>
        <dbReference type="RuleBase" id="RU362119"/>
    </source>
</evidence>
<reference evidence="11" key="1">
    <citation type="submission" date="2022-01" db="EMBL/GenBank/DDBJ databases">
        <authorList>
            <person name="King R."/>
        </authorList>
    </citation>
    <scope>NUCLEOTIDE SEQUENCE</scope>
</reference>
<dbReference type="GO" id="GO:0046872">
    <property type="term" value="F:metal ion binding"/>
    <property type="evidence" value="ECO:0007669"/>
    <property type="project" value="UniProtKB-KW"/>
</dbReference>
<dbReference type="AlphaFoldDB" id="A0A9P0DRM1"/>
<dbReference type="Pfam" id="PF02872">
    <property type="entry name" value="5_nucleotid_C"/>
    <property type="match status" value="1"/>
</dbReference>
<dbReference type="GO" id="GO:0008253">
    <property type="term" value="F:5'-nucleotidase activity"/>
    <property type="evidence" value="ECO:0007669"/>
    <property type="project" value="UniProtKB-EC"/>
</dbReference>
<dbReference type="FunFam" id="3.90.780.10:FF:000001">
    <property type="entry name" value="NT5E isoform 3"/>
    <property type="match status" value="1"/>
</dbReference>
<dbReference type="Gene3D" id="3.90.780.10">
    <property type="entry name" value="5'-Nucleotidase, C-terminal domain"/>
    <property type="match status" value="1"/>
</dbReference>
<dbReference type="SUPFAM" id="SSF55816">
    <property type="entry name" value="5'-nucleotidase (syn. UDP-sugar hydrolase), C-terminal domain"/>
    <property type="match status" value="1"/>
</dbReference>
<dbReference type="GO" id="GO:0000166">
    <property type="term" value="F:nucleotide binding"/>
    <property type="evidence" value="ECO:0007669"/>
    <property type="project" value="UniProtKB-KW"/>
</dbReference>
<keyword evidence="5 8" id="KW-0732">Signal</keyword>
<evidence type="ECO:0000256" key="5">
    <source>
        <dbReference type="ARBA" id="ARBA00022729"/>
    </source>
</evidence>
<dbReference type="CDD" id="cd07409">
    <property type="entry name" value="MPP_CD73_N"/>
    <property type="match status" value="1"/>
</dbReference>
<dbReference type="OrthoDB" id="7722975at2759"/>
<comment type="catalytic activity">
    <reaction evidence="1">
        <text>a ribonucleoside 5'-phosphate + H2O = a ribonucleoside + phosphate</text>
        <dbReference type="Rhea" id="RHEA:12484"/>
        <dbReference type="ChEBI" id="CHEBI:15377"/>
        <dbReference type="ChEBI" id="CHEBI:18254"/>
        <dbReference type="ChEBI" id="CHEBI:43474"/>
        <dbReference type="ChEBI" id="CHEBI:58043"/>
        <dbReference type="EC" id="3.1.3.5"/>
    </reaction>
</comment>
<evidence type="ECO:0000256" key="2">
    <source>
        <dbReference type="ARBA" id="ARBA00006654"/>
    </source>
</evidence>
<dbReference type="InterPro" id="IPR004843">
    <property type="entry name" value="Calcineurin-like_PHP"/>
</dbReference>
<keyword evidence="6 8" id="KW-0547">Nucleotide-binding</keyword>
<gene>
    <name evidence="11" type="ORF">PHYEVI_LOCUS4859</name>
</gene>
<organism evidence="11 12">
    <name type="scientific">Phyllotreta striolata</name>
    <name type="common">Striped flea beetle</name>
    <name type="synonym">Crioceris striolata</name>
    <dbReference type="NCBI Taxonomy" id="444603"/>
    <lineage>
        <taxon>Eukaryota</taxon>
        <taxon>Metazoa</taxon>
        <taxon>Ecdysozoa</taxon>
        <taxon>Arthropoda</taxon>
        <taxon>Hexapoda</taxon>
        <taxon>Insecta</taxon>
        <taxon>Pterygota</taxon>
        <taxon>Neoptera</taxon>
        <taxon>Endopterygota</taxon>
        <taxon>Coleoptera</taxon>
        <taxon>Polyphaga</taxon>
        <taxon>Cucujiformia</taxon>
        <taxon>Chrysomeloidea</taxon>
        <taxon>Chrysomelidae</taxon>
        <taxon>Galerucinae</taxon>
        <taxon>Alticini</taxon>
        <taxon>Phyllotreta</taxon>
    </lineage>
</organism>
<keyword evidence="7 8" id="KW-0378">Hydrolase</keyword>
<dbReference type="PANTHER" id="PTHR11575">
    <property type="entry name" value="5'-NUCLEOTIDASE-RELATED"/>
    <property type="match status" value="1"/>
</dbReference>
<dbReference type="SUPFAM" id="SSF56300">
    <property type="entry name" value="Metallo-dependent phosphatases"/>
    <property type="match status" value="1"/>
</dbReference>
<comment type="similarity">
    <text evidence="2 8">Belongs to the 5'-nucleotidase family.</text>
</comment>
<dbReference type="GO" id="GO:0006196">
    <property type="term" value="P:AMP catabolic process"/>
    <property type="evidence" value="ECO:0007669"/>
    <property type="project" value="TreeGrafter"/>
</dbReference>
<keyword evidence="12" id="KW-1185">Reference proteome</keyword>
<dbReference type="InterPro" id="IPR006179">
    <property type="entry name" value="5_nucleotidase/apyrase"/>
</dbReference>
<dbReference type="InterPro" id="IPR036907">
    <property type="entry name" value="5'-Nucleotdase_C_sf"/>
</dbReference>
<evidence type="ECO:0000256" key="7">
    <source>
        <dbReference type="ARBA" id="ARBA00022801"/>
    </source>
</evidence>
<dbReference type="InterPro" id="IPR008334">
    <property type="entry name" value="5'-Nucleotdase_C"/>
</dbReference>
<evidence type="ECO:0000256" key="4">
    <source>
        <dbReference type="ARBA" id="ARBA00022723"/>
    </source>
</evidence>
<dbReference type="InterPro" id="IPR029052">
    <property type="entry name" value="Metallo-depent_PP-like"/>
</dbReference>
<dbReference type="GO" id="GO:0005886">
    <property type="term" value="C:plasma membrane"/>
    <property type="evidence" value="ECO:0007669"/>
    <property type="project" value="TreeGrafter"/>
</dbReference>
<evidence type="ECO:0000256" key="6">
    <source>
        <dbReference type="ARBA" id="ARBA00022741"/>
    </source>
</evidence>
<keyword evidence="4" id="KW-0479">Metal-binding</keyword>
<dbReference type="FunFam" id="3.60.21.10:FF:000020">
    <property type="entry name" value="NT5E isoform 4"/>
    <property type="match status" value="1"/>
</dbReference>
<sequence length="572" mass="63245">MWKVLAIILALSKAVQCNFELLLLHNNDVHGRFEETEKNTGACRERNRNVSCVGGFARTAHLVRKYRNEAKSGAGPNVIFLNAGDTFVGTVWYTVHTWKICTAFMNILKPDVQCLGNHEFDKGTDELYNFVSSVKFPTIGGNVDFSKVPKLDKIVPKSIVLTINGTKIGIVGHVTPDTEKISSPGATVFLDEIEILRQETERLDKMGVKIIIDLGHSGYGKDKEIAKKVPLVDVVVGGHTHTFLWSGGKQPDIDEAKGPYPTMIKQNSGKRVPVLQAFAYSKYLGRIKLTFDDHGNLLTHSGQPIFLESSIVQEPDVLKLLETYRADINIVNKKTLGTSLVTLDGATSTCRYGECNFGNLIADANVLYQASMAKEVWTDAPIGLMNGGSIRATVIPRTSDGGVTRGDLLAALPYGNLIMTLKLKGSDLIKTLELGIRSNGETSRGEFLQVSGLKVLYDRSKPSMSRVVSVRVRCGNCVIPTYRPIDVNKYYSVVTSNFLADGFDGHYVLKQKSIDRKYVDLSDIDVLSWYLSKYNPAFAEVHGRLAFVQDSTSTFEPCHFLLLVFLLIGYFI</sequence>
<evidence type="ECO:0000256" key="1">
    <source>
        <dbReference type="ARBA" id="ARBA00000815"/>
    </source>
</evidence>
<dbReference type="EMBL" id="OU900095">
    <property type="protein sequence ID" value="CAH1168273.1"/>
    <property type="molecule type" value="Genomic_DNA"/>
</dbReference>
<dbReference type="PANTHER" id="PTHR11575:SF24">
    <property type="entry name" value="5'-NUCLEOTIDASE"/>
    <property type="match status" value="1"/>
</dbReference>
<feature type="chain" id="PRO_5040546717" description="5'-nucleotidase" evidence="8">
    <location>
        <begin position="18"/>
        <end position="572"/>
    </location>
</feature>
<feature type="signal peptide" evidence="8">
    <location>
        <begin position="1"/>
        <end position="17"/>
    </location>
</feature>
<protein>
    <recommendedName>
        <fullName evidence="3">5'-nucleotidase</fullName>
        <ecNumber evidence="3">3.1.3.5</ecNumber>
    </recommendedName>
</protein>
<dbReference type="Pfam" id="PF00149">
    <property type="entry name" value="Metallophos"/>
    <property type="match status" value="1"/>
</dbReference>
<evidence type="ECO:0000256" key="3">
    <source>
        <dbReference type="ARBA" id="ARBA00012643"/>
    </source>
</evidence>
<accession>A0A9P0DRM1</accession>